<protein>
    <submittedName>
        <fullName evidence="2">Uncharacterized protein</fullName>
    </submittedName>
</protein>
<sequence>MYKKMTFFKIFKFPAAAGARTSDVTGTEHGSGCRHRPEEMAGDAAGDTSQGAKDKVSAGGTPYAAPHGKPECSSGLPLLVQK</sequence>
<keyword evidence="3" id="KW-1185">Reference proteome</keyword>
<gene>
    <name evidence="2" type="ORF">SPARVUS_LOCUS12634924</name>
</gene>
<feature type="non-terminal residue" evidence="2">
    <location>
        <position position="82"/>
    </location>
</feature>
<organism evidence="2 3">
    <name type="scientific">Staurois parvus</name>
    <dbReference type="NCBI Taxonomy" id="386267"/>
    <lineage>
        <taxon>Eukaryota</taxon>
        <taxon>Metazoa</taxon>
        <taxon>Chordata</taxon>
        <taxon>Craniata</taxon>
        <taxon>Vertebrata</taxon>
        <taxon>Euteleostomi</taxon>
        <taxon>Amphibia</taxon>
        <taxon>Batrachia</taxon>
        <taxon>Anura</taxon>
        <taxon>Neobatrachia</taxon>
        <taxon>Ranoidea</taxon>
        <taxon>Ranidae</taxon>
        <taxon>Staurois</taxon>
    </lineage>
</organism>
<comment type="caution">
    <text evidence="2">The sequence shown here is derived from an EMBL/GenBank/DDBJ whole genome shotgun (WGS) entry which is preliminary data.</text>
</comment>
<evidence type="ECO:0000256" key="1">
    <source>
        <dbReference type="SAM" id="MobiDB-lite"/>
    </source>
</evidence>
<accession>A0ABN9FR99</accession>
<evidence type="ECO:0000313" key="3">
    <source>
        <dbReference type="Proteomes" id="UP001162483"/>
    </source>
</evidence>
<name>A0ABN9FR99_9NEOB</name>
<dbReference type="EMBL" id="CATNWA010017322">
    <property type="protein sequence ID" value="CAI9599593.1"/>
    <property type="molecule type" value="Genomic_DNA"/>
</dbReference>
<dbReference type="Proteomes" id="UP001162483">
    <property type="component" value="Unassembled WGS sequence"/>
</dbReference>
<feature type="region of interest" description="Disordered" evidence="1">
    <location>
        <begin position="19"/>
        <end position="82"/>
    </location>
</feature>
<proteinExistence type="predicted"/>
<evidence type="ECO:0000313" key="2">
    <source>
        <dbReference type="EMBL" id="CAI9599593.1"/>
    </source>
</evidence>
<reference evidence="2" key="1">
    <citation type="submission" date="2023-05" db="EMBL/GenBank/DDBJ databases">
        <authorList>
            <person name="Stuckert A."/>
        </authorList>
    </citation>
    <scope>NUCLEOTIDE SEQUENCE</scope>
</reference>